<evidence type="ECO:0000256" key="1">
    <source>
        <dbReference type="SAM" id="MobiDB-lite"/>
    </source>
</evidence>
<dbReference type="EMBL" id="JASDAP010000015">
    <property type="protein sequence ID" value="KAK1891035.1"/>
    <property type="molecule type" value="Genomic_DNA"/>
</dbReference>
<feature type="region of interest" description="Disordered" evidence="1">
    <location>
        <begin position="188"/>
        <end position="211"/>
    </location>
</feature>
<gene>
    <name evidence="2" type="ORF">KUDE01_009865</name>
</gene>
<comment type="caution">
    <text evidence="2">The sequence shown here is derived from an EMBL/GenBank/DDBJ whole genome shotgun (WGS) entry which is preliminary data.</text>
</comment>
<accession>A0AAD9F9V6</accession>
<feature type="region of interest" description="Disordered" evidence="1">
    <location>
        <begin position="235"/>
        <end position="261"/>
    </location>
</feature>
<feature type="compositionally biased region" description="Basic and acidic residues" evidence="1">
    <location>
        <begin position="108"/>
        <end position="118"/>
    </location>
</feature>
<reference evidence="2" key="1">
    <citation type="submission" date="2023-04" db="EMBL/GenBank/DDBJ databases">
        <title>Chromosome-level genome of Chaenocephalus aceratus.</title>
        <authorList>
            <person name="Park H."/>
        </authorList>
    </citation>
    <scope>NUCLEOTIDE SEQUENCE</scope>
    <source>
        <strain evidence="2">DE</strain>
        <tissue evidence="2">Muscle</tissue>
    </source>
</reference>
<proteinExistence type="predicted"/>
<evidence type="ECO:0000313" key="3">
    <source>
        <dbReference type="Proteomes" id="UP001228049"/>
    </source>
</evidence>
<organism evidence="2 3">
    <name type="scientific">Dissostichus eleginoides</name>
    <name type="common">Patagonian toothfish</name>
    <name type="synonym">Dissostichus amissus</name>
    <dbReference type="NCBI Taxonomy" id="100907"/>
    <lineage>
        <taxon>Eukaryota</taxon>
        <taxon>Metazoa</taxon>
        <taxon>Chordata</taxon>
        <taxon>Craniata</taxon>
        <taxon>Vertebrata</taxon>
        <taxon>Euteleostomi</taxon>
        <taxon>Actinopterygii</taxon>
        <taxon>Neopterygii</taxon>
        <taxon>Teleostei</taxon>
        <taxon>Neoteleostei</taxon>
        <taxon>Acanthomorphata</taxon>
        <taxon>Eupercaria</taxon>
        <taxon>Perciformes</taxon>
        <taxon>Notothenioidei</taxon>
        <taxon>Nototheniidae</taxon>
        <taxon>Dissostichus</taxon>
    </lineage>
</organism>
<name>A0AAD9F9V6_DISEL</name>
<dbReference type="Proteomes" id="UP001228049">
    <property type="component" value="Unassembled WGS sequence"/>
</dbReference>
<feature type="compositionally biased region" description="Basic and acidic residues" evidence="1">
    <location>
        <begin position="196"/>
        <end position="211"/>
    </location>
</feature>
<evidence type="ECO:0000313" key="2">
    <source>
        <dbReference type="EMBL" id="KAK1891035.1"/>
    </source>
</evidence>
<dbReference type="AlphaFoldDB" id="A0AAD9F9V6"/>
<feature type="compositionally biased region" description="Pro residues" evidence="1">
    <location>
        <begin position="119"/>
        <end position="129"/>
    </location>
</feature>
<sequence length="355" mass="40658">MFSTRKTWDLGHAPCLELWKKDISLDASSLDFLMSDGEDDASFLSLPSLSHRPSLSAELSETSTPSQQLLIQRVTWCWTAANARLRSEEVSRHLLLQQLQQQSGQEKTSVREPPEERPQPPQPLQPPPNEVQKKSSSLRGCKERFVCRSDRTGTQTLTADFPPGATDLEKQLELLVVENQRLKQELNSCRSPHCTHSQDAESLRREVSRWESQARQRERRLAELERELLEKSSRVESLHRQLEESTRQLEESTRLQEEARTRQQEAEQKLCVRLQECEEELCRQAASPPRVVTQTVEVESPESQQALLELQKKSFGLQEQLGLQRMISDHKRLSDYFSSDETVCTPPKVGPAPSL</sequence>
<protein>
    <submittedName>
        <fullName evidence="2">Kinesin-like protein KIFC3</fullName>
    </submittedName>
</protein>
<keyword evidence="3" id="KW-1185">Reference proteome</keyword>
<feature type="region of interest" description="Disordered" evidence="1">
    <location>
        <begin position="99"/>
        <end position="138"/>
    </location>
</feature>